<feature type="transmembrane region" description="Helical" evidence="1">
    <location>
        <begin position="216"/>
        <end position="237"/>
    </location>
</feature>
<feature type="transmembrane region" description="Helical" evidence="1">
    <location>
        <begin position="257"/>
        <end position="276"/>
    </location>
</feature>
<keyword evidence="1" id="KW-1133">Transmembrane helix</keyword>
<evidence type="ECO:0000256" key="1">
    <source>
        <dbReference type="SAM" id="Phobius"/>
    </source>
</evidence>
<feature type="transmembrane region" description="Helical" evidence="1">
    <location>
        <begin position="56"/>
        <end position="77"/>
    </location>
</feature>
<keyword evidence="1" id="KW-0812">Transmembrane</keyword>
<feature type="transmembrane region" description="Helical" evidence="1">
    <location>
        <begin position="296"/>
        <end position="316"/>
    </location>
</feature>
<reference evidence="2" key="1">
    <citation type="submission" date="2016-10" db="EMBL/GenBank/DDBJ databases">
        <authorList>
            <person name="de Groot N.N."/>
        </authorList>
    </citation>
    <scope>NUCLEOTIDE SEQUENCE</scope>
</reference>
<dbReference type="EMBL" id="FPHN01000266">
    <property type="protein sequence ID" value="SFV69131.1"/>
    <property type="molecule type" value="Genomic_DNA"/>
</dbReference>
<feature type="transmembrane region" description="Helical" evidence="1">
    <location>
        <begin position="187"/>
        <end position="209"/>
    </location>
</feature>
<feature type="transmembrane region" description="Helical" evidence="1">
    <location>
        <begin position="12"/>
        <end position="36"/>
    </location>
</feature>
<name>A0A1W1CTZ9_9ZZZZ</name>
<feature type="transmembrane region" description="Helical" evidence="1">
    <location>
        <begin position="101"/>
        <end position="121"/>
    </location>
</feature>
<keyword evidence="1" id="KW-0472">Membrane</keyword>
<proteinExistence type="predicted"/>
<protein>
    <submittedName>
        <fullName evidence="2">Possible membrane protein</fullName>
    </submittedName>
</protein>
<organism evidence="2">
    <name type="scientific">hydrothermal vent metagenome</name>
    <dbReference type="NCBI Taxonomy" id="652676"/>
    <lineage>
        <taxon>unclassified sequences</taxon>
        <taxon>metagenomes</taxon>
        <taxon>ecological metagenomes</taxon>
    </lineage>
</organism>
<dbReference type="AlphaFoldDB" id="A0A1W1CTZ9"/>
<feature type="transmembrane region" description="Helical" evidence="1">
    <location>
        <begin position="141"/>
        <end position="160"/>
    </location>
</feature>
<gene>
    <name evidence="2" type="ORF">MNB_SV-14-1235</name>
</gene>
<evidence type="ECO:0000313" key="2">
    <source>
        <dbReference type="EMBL" id="SFV69131.1"/>
    </source>
</evidence>
<accession>A0A1W1CTZ9</accession>
<sequence length="322" mass="37361">MNEILLSNQVIIYLLSESTLFLLLAIAFIVSIRILLKWDFESFNPIQFALEKQSYLVSTITLFVFIMKFFLLIYFVFTIDSLSLIIPGAMCGAGVISANEYGATLLALKLLLLALFIFWFYIHSYDTHTKNYQYFKEKSWIFVAIFIFILFELFLDFQYFTNIDTHIAVSCCSALFGQLEGANPLPFGLNISLLLLLFYMLYSLVLLTLNLNYKYLYIISNILFLYIAYYGVVYFFGTYIYQLPTHKCPFCMLQSDYYYIGYAVWGSLFLGTFIGISDTLSSLWIKKTNLKHQKVVSYLLSLFVLLCTLYVAVYYLNNGVLL</sequence>